<dbReference type="CDD" id="cd00229">
    <property type="entry name" value="SGNH_hydrolase"/>
    <property type="match status" value="1"/>
</dbReference>
<reference evidence="3" key="1">
    <citation type="submission" date="2022-04" db="EMBL/GenBank/DDBJ databases">
        <title>Tomato heritable bacteria conferring resistance against bacterial wilt.</title>
        <authorList>
            <person name="Yin J."/>
        </authorList>
    </citation>
    <scope>NUCLEOTIDE SEQUENCE</scope>
    <source>
        <strain evidence="3">Cra20</strain>
    </source>
</reference>
<keyword evidence="3" id="KW-0378">Hydrolase</keyword>
<comment type="caution">
    <text evidence="3">The sequence shown here is derived from an EMBL/GenBank/DDBJ whole genome shotgun (WGS) entry which is preliminary data.</text>
</comment>
<dbReference type="SUPFAM" id="SSF52266">
    <property type="entry name" value="SGNH hydrolase"/>
    <property type="match status" value="1"/>
</dbReference>
<dbReference type="Pfam" id="PF13472">
    <property type="entry name" value="Lipase_GDSL_2"/>
    <property type="match status" value="1"/>
</dbReference>
<name>A0ABU3N393_9SPHN</name>
<evidence type="ECO:0000313" key="3">
    <source>
        <dbReference type="EMBL" id="MDT8758237.1"/>
    </source>
</evidence>
<dbReference type="GO" id="GO:0016787">
    <property type="term" value="F:hydrolase activity"/>
    <property type="evidence" value="ECO:0007669"/>
    <property type="project" value="UniProtKB-KW"/>
</dbReference>
<proteinExistence type="predicted"/>
<feature type="compositionally biased region" description="Polar residues" evidence="1">
    <location>
        <begin position="457"/>
        <end position="472"/>
    </location>
</feature>
<feature type="region of interest" description="Disordered" evidence="1">
    <location>
        <begin position="452"/>
        <end position="472"/>
    </location>
</feature>
<accession>A0ABU3N393</accession>
<dbReference type="Gene3D" id="2.60.120.260">
    <property type="entry name" value="Galactose-binding domain-like"/>
    <property type="match status" value="1"/>
</dbReference>
<gene>
    <name evidence="3" type="ORF">MZO42_05965</name>
</gene>
<protein>
    <submittedName>
        <fullName evidence="3">SGNH/GDSL hydrolase family protein</fullName>
    </submittedName>
</protein>
<evidence type="ECO:0000259" key="2">
    <source>
        <dbReference type="Pfam" id="PF13472"/>
    </source>
</evidence>
<evidence type="ECO:0000256" key="1">
    <source>
        <dbReference type="SAM" id="MobiDB-lite"/>
    </source>
</evidence>
<dbReference type="InterPro" id="IPR036514">
    <property type="entry name" value="SGNH_hydro_sf"/>
</dbReference>
<sequence length="472" mass="49230">MAKITALPRADAVSGMETLPVVQDGETRRVPLAGLVGKATPLRLAEQQPAIQPIVATRSGGIFLGINLEDQTAVIPLSPSDPGIRRALDQNVAVPGAALRRYSGSEAVMPIIVAQNGTILLGWDIEAEIGVGPLASGASVGFDTYLPNDPRLLVSDHSGIAERSIHTLRFVRALADTPTQSYEDASPGSRVSFYTTASIIHFDLWWNNLVVRDTNENSVGAIMVDGEVAGTFASIVATNAEGPQTVTLELGSSALREVALVWPYGAGMELRQTRLAAGAALALGAPRPAGWIISAGDSTTEGFSANGVATSWPFLYANLADRQLANLGHGGHQAVASEGTVAGQVAAPAGALARIIYSMGINDCIAGKNPAVFKAAVAGWLANARAEAPLAEIRMVSAFYCPAHETAHAFPLSAYRDAFAQVVAEAANPLVTYVDGSALITHSPDRFVSDLTHPNDLGSSEVATNLQDLDQG</sequence>
<organism evidence="3">
    <name type="scientific">Sphingomonas psychrotolerans</name>
    <dbReference type="NCBI Taxonomy" id="1327635"/>
    <lineage>
        <taxon>Bacteria</taxon>
        <taxon>Pseudomonadati</taxon>
        <taxon>Pseudomonadota</taxon>
        <taxon>Alphaproteobacteria</taxon>
        <taxon>Sphingomonadales</taxon>
        <taxon>Sphingomonadaceae</taxon>
        <taxon>Sphingomonas</taxon>
    </lineage>
</organism>
<dbReference type="EMBL" id="JALMLT010000001">
    <property type="protein sequence ID" value="MDT8758237.1"/>
    <property type="molecule type" value="Genomic_DNA"/>
</dbReference>
<feature type="domain" description="SGNH hydrolase-type esterase" evidence="2">
    <location>
        <begin position="296"/>
        <end position="458"/>
    </location>
</feature>
<dbReference type="Gene3D" id="3.40.50.1110">
    <property type="entry name" value="SGNH hydrolase"/>
    <property type="match status" value="1"/>
</dbReference>
<dbReference type="InterPro" id="IPR013830">
    <property type="entry name" value="SGNH_hydro"/>
</dbReference>